<proteinExistence type="predicted"/>
<accession>A0A150KJA3</accession>
<dbReference type="EMBL" id="LQYN01000170">
    <property type="protein sequence ID" value="KYC84128.1"/>
    <property type="molecule type" value="Genomic_DNA"/>
</dbReference>
<reference evidence="1 2" key="1">
    <citation type="submission" date="2016-01" db="EMBL/GenBank/DDBJ databases">
        <title>Genome Sequences of Twelve Sporeforming Bacillus Species Isolated from Foods.</title>
        <authorList>
            <person name="Berendsen E.M."/>
            <person name="Wells-Bennik M.H."/>
            <person name="Krawcyk A.O."/>
            <person name="De Jong A."/>
            <person name="Holsappel S."/>
            <person name="Eijlander R.T."/>
            <person name="Kuipers O.P."/>
        </authorList>
    </citation>
    <scope>NUCLEOTIDE SEQUENCE [LARGE SCALE GENOMIC DNA]</scope>
    <source>
        <strain evidence="1 2">B4102</strain>
    </source>
</reference>
<comment type="caution">
    <text evidence="1">The sequence shown here is derived from an EMBL/GenBank/DDBJ whole genome shotgun (WGS) entry which is preliminary data.</text>
</comment>
<dbReference type="OrthoDB" id="2706506at2"/>
<gene>
    <name evidence="1" type="ORF">B4102_4204</name>
</gene>
<evidence type="ECO:0000313" key="1">
    <source>
        <dbReference type="EMBL" id="KYC84128.1"/>
    </source>
</evidence>
<keyword evidence="2" id="KW-1185">Reference proteome</keyword>
<evidence type="ECO:0008006" key="3">
    <source>
        <dbReference type="Google" id="ProtNLM"/>
    </source>
</evidence>
<protein>
    <recommendedName>
        <fullName evidence="3">Hydrolase</fullName>
    </recommendedName>
</protein>
<evidence type="ECO:0000313" key="2">
    <source>
        <dbReference type="Proteomes" id="UP000075666"/>
    </source>
</evidence>
<dbReference type="PATRIC" id="fig|46224.3.peg.2250"/>
<dbReference type="STRING" id="46224.B4102_4204"/>
<sequence>MESNSRTYYIDITNGEILDTPIETNQQFEIIANHKELTQLKELFKKLYAADLKTYARAHIPFLEYHHDSENHKYDQILTEVYQMIYQLGNEEARQYIIKNGILNDDDPHLDQSKGLENFK</sequence>
<dbReference type="Proteomes" id="UP000075666">
    <property type="component" value="Unassembled WGS sequence"/>
</dbReference>
<dbReference type="AlphaFoldDB" id="A0A150KJA3"/>
<organism evidence="1 2">
    <name type="scientific">Heyndrickxia sporothermodurans</name>
    <dbReference type="NCBI Taxonomy" id="46224"/>
    <lineage>
        <taxon>Bacteria</taxon>
        <taxon>Bacillati</taxon>
        <taxon>Bacillota</taxon>
        <taxon>Bacilli</taxon>
        <taxon>Bacillales</taxon>
        <taxon>Bacillaceae</taxon>
        <taxon>Heyndrickxia</taxon>
    </lineage>
</organism>
<name>A0A150KJA3_9BACI</name>
<dbReference type="RefSeq" id="WP_066236072.1">
    <property type="nucleotide sequence ID" value="NZ_JARMRX010000027.1"/>
</dbReference>